<feature type="transmembrane region" description="Helical" evidence="5">
    <location>
        <begin position="66"/>
        <end position="85"/>
    </location>
</feature>
<reference evidence="7 8" key="1">
    <citation type="submission" date="2024-06" db="EMBL/GenBank/DDBJ databases">
        <title>The Natural Products Discovery Center: Release of the First 8490 Sequenced Strains for Exploring Actinobacteria Biosynthetic Diversity.</title>
        <authorList>
            <person name="Kalkreuter E."/>
            <person name="Kautsar S.A."/>
            <person name="Yang D."/>
            <person name="Bader C.D."/>
            <person name="Teijaro C.N."/>
            <person name="Fluegel L."/>
            <person name="Davis C.M."/>
            <person name="Simpson J.R."/>
            <person name="Lauterbach L."/>
            <person name="Steele A.D."/>
            <person name="Gui C."/>
            <person name="Meng S."/>
            <person name="Li G."/>
            <person name="Viehrig K."/>
            <person name="Ye F."/>
            <person name="Su P."/>
            <person name="Kiefer A.F."/>
            <person name="Nichols A."/>
            <person name="Cepeda A.J."/>
            <person name="Yan W."/>
            <person name="Fan B."/>
            <person name="Jiang Y."/>
            <person name="Adhikari A."/>
            <person name="Zheng C.-J."/>
            <person name="Schuster L."/>
            <person name="Cowan T.M."/>
            <person name="Smanski M.J."/>
            <person name="Chevrette M.G."/>
            <person name="De Carvalho L.P.S."/>
            <person name="Shen B."/>
        </authorList>
    </citation>
    <scope>NUCLEOTIDE SEQUENCE [LARGE SCALE GENOMIC DNA]</scope>
    <source>
        <strain evidence="7 8">NPDC050403</strain>
    </source>
</reference>
<accession>A0ABV3FNB9</accession>
<dbReference type="PANTHER" id="PTHR43229">
    <property type="entry name" value="NODULATION PROTEIN J"/>
    <property type="match status" value="1"/>
</dbReference>
<keyword evidence="3 5" id="KW-1133">Transmembrane helix</keyword>
<evidence type="ECO:0000256" key="2">
    <source>
        <dbReference type="ARBA" id="ARBA00022692"/>
    </source>
</evidence>
<feature type="transmembrane region" description="Helical" evidence="5">
    <location>
        <begin position="106"/>
        <end position="137"/>
    </location>
</feature>
<evidence type="ECO:0000256" key="4">
    <source>
        <dbReference type="ARBA" id="ARBA00023136"/>
    </source>
</evidence>
<evidence type="ECO:0000256" key="5">
    <source>
        <dbReference type="SAM" id="Phobius"/>
    </source>
</evidence>
<evidence type="ECO:0000313" key="7">
    <source>
        <dbReference type="EMBL" id="MEV0706890.1"/>
    </source>
</evidence>
<dbReference type="InterPro" id="IPR013525">
    <property type="entry name" value="ABC2_TM"/>
</dbReference>
<evidence type="ECO:0000313" key="8">
    <source>
        <dbReference type="Proteomes" id="UP001551695"/>
    </source>
</evidence>
<keyword evidence="4 5" id="KW-0472">Membrane</keyword>
<keyword evidence="8" id="KW-1185">Reference proteome</keyword>
<protein>
    <submittedName>
        <fullName evidence="7">ABC transporter permease</fullName>
    </submittedName>
</protein>
<sequence length="283" mass="29464">MNPTVTAFRVGLARGRIELRQLFTAAPDLIGQFLTPAIALAVLYLIRDRDYADTGMSIAELALPGLIGSIVAFNGLFAITNVLVLDREDGTLLRAKTVPKGMISYFVGKIVASAGSVCAQVVVVLAVGAVIIGGSAFDGPGAWAGFAGIMLLGLLATLPAGAILGGVLEGPRATFLLTVPLMGLVAISGIFYPLTALPGWLQGVAQAFPIYWTGLGMRSVLLPPEAVSVEIGGSWRYPEMVGVLGGWASAGLVIAPIVLARMARHESGSSMATRRDKAMQRAF</sequence>
<proteinExistence type="predicted"/>
<comment type="subcellular location">
    <subcellularLocation>
        <location evidence="1">Membrane</location>
        <topology evidence="1">Multi-pass membrane protein</topology>
    </subcellularLocation>
</comment>
<evidence type="ECO:0000256" key="3">
    <source>
        <dbReference type="ARBA" id="ARBA00022989"/>
    </source>
</evidence>
<dbReference type="PANTHER" id="PTHR43229:SF3">
    <property type="entry name" value="ABC-TYPE MULTIDRUG TRANSPORT SYSTEM, PERMEASE COMPONENT"/>
    <property type="match status" value="1"/>
</dbReference>
<name>A0ABV3FNB9_9NOCA</name>
<feature type="transmembrane region" description="Helical" evidence="5">
    <location>
        <begin position="240"/>
        <end position="260"/>
    </location>
</feature>
<dbReference type="EMBL" id="JBFAKC010000002">
    <property type="protein sequence ID" value="MEV0706890.1"/>
    <property type="molecule type" value="Genomic_DNA"/>
</dbReference>
<feature type="transmembrane region" description="Helical" evidence="5">
    <location>
        <begin position="22"/>
        <end position="46"/>
    </location>
</feature>
<dbReference type="Proteomes" id="UP001551695">
    <property type="component" value="Unassembled WGS sequence"/>
</dbReference>
<gene>
    <name evidence="7" type="ORF">AB0I48_04935</name>
</gene>
<keyword evidence="2 5" id="KW-0812">Transmembrane</keyword>
<evidence type="ECO:0000256" key="1">
    <source>
        <dbReference type="ARBA" id="ARBA00004141"/>
    </source>
</evidence>
<feature type="domain" description="ABC-2 type transporter transmembrane" evidence="6">
    <location>
        <begin position="30"/>
        <end position="221"/>
    </location>
</feature>
<organism evidence="7 8">
    <name type="scientific">Nocardia aurea</name>
    <dbReference type="NCBI Taxonomy" id="2144174"/>
    <lineage>
        <taxon>Bacteria</taxon>
        <taxon>Bacillati</taxon>
        <taxon>Actinomycetota</taxon>
        <taxon>Actinomycetes</taxon>
        <taxon>Mycobacteriales</taxon>
        <taxon>Nocardiaceae</taxon>
        <taxon>Nocardia</taxon>
    </lineage>
</organism>
<evidence type="ECO:0000259" key="6">
    <source>
        <dbReference type="Pfam" id="PF01061"/>
    </source>
</evidence>
<comment type="caution">
    <text evidence="7">The sequence shown here is derived from an EMBL/GenBank/DDBJ whole genome shotgun (WGS) entry which is preliminary data.</text>
</comment>
<dbReference type="Pfam" id="PF01061">
    <property type="entry name" value="ABC2_membrane"/>
    <property type="match status" value="1"/>
</dbReference>
<dbReference type="InterPro" id="IPR051784">
    <property type="entry name" value="Nod_factor_ABC_transporter"/>
</dbReference>
<feature type="transmembrane region" description="Helical" evidence="5">
    <location>
        <begin position="175"/>
        <end position="194"/>
    </location>
</feature>
<feature type="transmembrane region" description="Helical" evidence="5">
    <location>
        <begin position="143"/>
        <end position="168"/>
    </location>
</feature>
<dbReference type="RefSeq" id="WP_355087927.1">
    <property type="nucleotide sequence ID" value="NZ_JBEXKW010000037.1"/>
</dbReference>